<keyword evidence="1" id="KW-0812">Transmembrane</keyword>
<dbReference type="GO" id="GO:0004527">
    <property type="term" value="F:exonuclease activity"/>
    <property type="evidence" value="ECO:0007669"/>
    <property type="project" value="UniProtKB-KW"/>
</dbReference>
<feature type="domain" description="Endonuclease/exonuclease/phosphatase" evidence="2">
    <location>
        <begin position="121"/>
        <end position="329"/>
    </location>
</feature>
<sequence>MRHARDVQRSPRPRRPAALAGTVVATGVVAAGAAVVGAPDLFGLAGSRPFVWSVPFRLATAAGLGGLAALVGLAGLRWRRVLPPALALAVVAAGSLATTGVRGLSAGELPPARAGDVTVLAANVLHGQADPAALTRLVVDGGADVVSLPESDLALAEDLAARVEAATGTPVQVFHLRDRGRSRFGTALLVSARLGEYRATGELTDGVKAVVTAAPVSGTGPVLAAAHTAAPVPDLLEPWAVEVRAVADWCAATPGAIVAGDLNATLDHPGLRLRGSCVDAGAQTGTGARGTWPARVPAPLGATIDHALADGNAWRAVGSRVEDVPGSDHRALLSRWRPVT</sequence>
<feature type="transmembrane region" description="Helical" evidence="1">
    <location>
        <begin position="54"/>
        <end position="73"/>
    </location>
</feature>
<proteinExistence type="predicted"/>
<dbReference type="Pfam" id="PF03372">
    <property type="entry name" value="Exo_endo_phos"/>
    <property type="match status" value="1"/>
</dbReference>
<dbReference type="KEGG" id="kra:Krad_0416"/>
<dbReference type="EMBL" id="CP000750">
    <property type="protein sequence ID" value="ABS01906.1"/>
    <property type="molecule type" value="Genomic_DNA"/>
</dbReference>
<reference evidence="4" key="1">
    <citation type="journal article" date="2008" name="PLoS ONE">
        <title>Survival in nuclear waste, extreme resistance, and potential applications gleaned from the genome sequence of Kineococcus radiotolerans SRS30216.</title>
        <authorList>
            <person name="Bagwell C.E."/>
            <person name="Bhat S."/>
            <person name="Hawkins G.M."/>
            <person name="Smith B.W."/>
            <person name="Biswas T."/>
            <person name="Hoover T.R."/>
            <person name="Saunders E."/>
            <person name="Han C.S."/>
            <person name="Tsodikov O.V."/>
            <person name="Shimkets L.J."/>
        </authorList>
    </citation>
    <scope>NUCLEOTIDE SEQUENCE [LARGE SCALE GENOMIC DNA]</scope>
    <source>
        <strain evidence="4">ATCC BAA-149 / DSM 14245 / SRS30216</strain>
    </source>
</reference>
<name>A6W517_KINRD</name>
<dbReference type="AlphaFoldDB" id="A6W517"/>
<organism evidence="3 4">
    <name type="scientific">Kineococcus radiotolerans (strain ATCC BAA-149 / DSM 14245 / SRS30216)</name>
    <dbReference type="NCBI Taxonomy" id="266940"/>
    <lineage>
        <taxon>Bacteria</taxon>
        <taxon>Bacillati</taxon>
        <taxon>Actinomycetota</taxon>
        <taxon>Actinomycetes</taxon>
        <taxon>Kineosporiales</taxon>
        <taxon>Kineosporiaceae</taxon>
        <taxon>Kineococcus</taxon>
    </lineage>
</organism>
<accession>A6W517</accession>
<keyword evidence="1" id="KW-0472">Membrane</keyword>
<protein>
    <submittedName>
        <fullName evidence="3">Endonuclease/exonuclease/phosphatase</fullName>
    </submittedName>
</protein>
<keyword evidence="3" id="KW-0378">Hydrolase</keyword>
<keyword evidence="1" id="KW-1133">Transmembrane helix</keyword>
<dbReference type="SUPFAM" id="SSF56219">
    <property type="entry name" value="DNase I-like"/>
    <property type="match status" value="1"/>
</dbReference>
<dbReference type="InterPro" id="IPR036691">
    <property type="entry name" value="Endo/exonu/phosph_ase_sf"/>
</dbReference>
<dbReference type="HOGENOM" id="CLU_052333_2_0_11"/>
<evidence type="ECO:0000256" key="1">
    <source>
        <dbReference type="SAM" id="Phobius"/>
    </source>
</evidence>
<keyword evidence="3" id="KW-0255">Endonuclease</keyword>
<dbReference type="InterPro" id="IPR005135">
    <property type="entry name" value="Endo/exonuclease/phosphatase"/>
</dbReference>
<keyword evidence="3" id="KW-0540">Nuclease</keyword>
<evidence type="ECO:0000313" key="3">
    <source>
        <dbReference type="EMBL" id="ABS01906.1"/>
    </source>
</evidence>
<feature type="transmembrane region" description="Helical" evidence="1">
    <location>
        <begin position="85"/>
        <end position="104"/>
    </location>
</feature>
<dbReference type="Gene3D" id="3.60.10.10">
    <property type="entry name" value="Endonuclease/exonuclease/phosphatase"/>
    <property type="match status" value="1"/>
</dbReference>
<dbReference type="Proteomes" id="UP000001116">
    <property type="component" value="Chromosome"/>
</dbReference>
<dbReference type="GO" id="GO:0004519">
    <property type="term" value="F:endonuclease activity"/>
    <property type="evidence" value="ECO:0007669"/>
    <property type="project" value="UniProtKB-KW"/>
</dbReference>
<dbReference type="STRING" id="266940.Krad_0416"/>
<evidence type="ECO:0000259" key="2">
    <source>
        <dbReference type="Pfam" id="PF03372"/>
    </source>
</evidence>
<evidence type="ECO:0000313" key="4">
    <source>
        <dbReference type="Proteomes" id="UP000001116"/>
    </source>
</evidence>
<dbReference type="eggNOG" id="COG3021">
    <property type="taxonomic scope" value="Bacteria"/>
</dbReference>
<keyword evidence="4" id="KW-1185">Reference proteome</keyword>
<gene>
    <name evidence="3" type="ordered locus">Krad_0416</name>
</gene>